<dbReference type="GO" id="GO:0016887">
    <property type="term" value="F:ATP hydrolysis activity"/>
    <property type="evidence" value="ECO:0007669"/>
    <property type="project" value="InterPro"/>
</dbReference>
<keyword evidence="6" id="KW-1278">Translocase</keyword>
<dbReference type="SUPFAM" id="SSF52540">
    <property type="entry name" value="P-loop containing nucleoside triphosphate hydrolases"/>
    <property type="match status" value="1"/>
</dbReference>
<dbReference type="PROSITE" id="PS50893">
    <property type="entry name" value="ABC_TRANSPORTER_2"/>
    <property type="match status" value="1"/>
</dbReference>
<evidence type="ECO:0000259" key="11">
    <source>
        <dbReference type="PROSITE" id="PS50893"/>
    </source>
</evidence>
<dbReference type="SMART" id="SM00382">
    <property type="entry name" value="AAA"/>
    <property type="match status" value="1"/>
</dbReference>
<comment type="similarity">
    <text evidence="1">Belongs to the ABC transporter superfamily.</text>
</comment>
<evidence type="ECO:0000256" key="1">
    <source>
        <dbReference type="ARBA" id="ARBA00005417"/>
    </source>
</evidence>
<evidence type="ECO:0000256" key="6">
    <source>
        <dbReference type="ARBA" id="ARBA00022967"/>
    </source>
</evidence>
<evidence type="ECO:0000313" key="12">
    <source>
        <dbReference type="EMBL" id="XBH21904.1"/>
    </source>
</evidence>
<evidence type="ECO:0000256" key="4">
    <source>
        <dbReference type="ARBA" id="ARBA00022741"/>
    </source>
</evidence>
<dbReference type="GO" id="GO:0006865">
    <property type="term" value="P:amino acid transport"/>
    <property type="evidence" value="ECO:0007669"/>
    <property type="project" value="UniProtKB-KW"/>
</dbReference>
<dbReference type="PANTHER" id="PTHR43166:SF30">
    <property type="entry name" value="METHIONINE IMPORT ATP-BINDING PROTEIN METN"/>
    <property type="match status" value="1"/>
</dbReference>
<evidence type="ECO:0000256" key="9">
    <source>
        <dbReference type="ARBA" id="ARBA00054718"/>
    </source>
</evidence>
<reference evidence="12" key="1">
    <citation type="submission" date="2024-02" db="EMBL/GenBank/DDBJ databases">
        <title>Tomenella chthoni gen. nov. sp. nov., a member of the family Jonesiaceae isolated from bat guano.</title>
        <authorList>
            <person name="Miller S.L."/>
            <person name="King J."/>
            <person name="Sankaranarayanan K."/>
            <person name="Lawson P.A."/>
        </authorList>
    </citation>
    <scope>NUCLEOTIDE SEQUENCE</scope>
    <source>
        <strain evidence="12">BS-20</strain>
    </source>
</reference>
<accession>A0AAU7DV75</accession>
<gene>
    <name evidence="12" type="ORF">V5R04_01365</name>
</gene>
<protein>
    <submittedName>
        <fullName evidence="12">ATP-binding cassette domain-containing protein</fullName>
    </submittedName>
</protein>
<evidence type="ECO:0000256" key="3">
    <source>
        <dbReference type="ARBA" id="ARBA00022475"/>
    </source>
</evidence>
<dbReference type="GO" id="GO:0005524">
    <property type="term" value="F:ATP binding"/>
    <property type="evidence" value="ECO:0007669"/>
    <property type="project" value="UniProtKB-KW"/>
</dbReference>
<comment type="function">
    <text evidence="9">Part of the ABC transporter FtsEX involved in cellular division. Has ATPase activity.</text>
</comment>
<dbReference type="InterPro" id="IPR050086">
    <property type="entry name" value="MetN_ABC_transporter-like"/>
</dbReference>
<dbReference type="PROSITE" id="PS00211">
    <property type="entry name" value="ABC_TRANSPORTER_1"/>
    <property type="match status" value="1"/>
</dbReference>
<keyword evidence="8" id="KW-0472">Membrane</keyword>
<dbReference type="Gene3D" id="3.40.50.300">
    <property type="entry name" value="P-loop containing nucleotide triphosphate hydrolases"/>
    <property type="match status" value="1"/>
</dbReference>
<feature type="domain" description="ABC transporter" evidence="11">
    <location>
        <begin position="2"/>
        <end position="241"/>
    </location>
</feature>
<dbReference type="PANTHER" id="PTHR43166">
    <property type="entry name" value="AMINO ACID IMPORT ATP-BINDING PROTEIN"/>
    <property type="match status" value="1"/>
</dbReference>
<dbReference type="EMBL" id="CP146203">
    <property type="protein sequence ID" value="XBH21904.1"/>
    <property type="molecule type" value="Genomic_DNA"/>
</dbReference>
<dbReference type="AlphaFoldDB" id="A0AAU7DV75"/>
<dbReference type="Pfam" id="PF09383">
    <property type="entry name" value="NIL"/>
    <property type="match status" value="1"/>
</dbReference>
<dbReference type="SUPFAM" id="SSF55021">
    <property type="entry name" value="ACT-like"/>
    <property type="match status" value="1"/>
</dbReference>
<evidence type="ECO:0000256" key="10">
    <source>
        <dbReference type="ARBA" id="ARBA00063837"/>
    </source>
</evidence>
<evidence type="ECO:0000256" key="8">
    <source>
        <dbReference type="ARBA" id="ARBA00023136"/>
    </source>
</evidence>
<name>A0AAU7DV75_9MICO</name>
<evidence type="ECO:0000256" key="2">
    <source>
        <dbReference type="ARBA" id="ARBA00022448"/>
    </source>
</evidence>
<dbReference type="InterPro" id="IPR003439">
    <property type="entry name" value="ABC_transporter-like_ATP-bd"/>
</dbReference>
<keyword evidence="7" id="KW-0029">Amino-acid transport</keyword>
<dbReference type="InterPro" id="IPR027417">
    <property type="entry name" value="P-loop_NTPase"/>
</dbReference>
<dbReference type="Pfam" id="PF00005">
    <property type="entry name" value="ABC_tran"/>
    <property type="match status" value="1"/>
</dbReference>
<keyword evidence="3" id="KW-1003">Cell membrane</keyword>
<dbReference type="InterPro" id="IPR017871">
    <property type="entry name" value="ABC_transporter-like_CS"/>
</dbReference>
<keyword evidence="4" id="KW-0547">Nucleotide-binding</keyword>
<dbReference type="GO" id="GO:0005886">
    <property type="term" value="C:plasma membrane"/>
    <property type="evidence" value="ECO:0007669"/>
    <property type="project" value="UniProtKB-ARBA"/>
</dbReference>
<proteinExistence type="inferred from homology"/>
<keyword evidence="5 12" id="KW-0067">ATP-binding</keyword>
<comment type="subunit">
    <text evidence="10">Homodimer. Forms a membrane-associated complex with FtsX.</text>
</comment>
<dbReference type="FunFam" id="3.40.50.300:FF:000056">
    <property type="entry name" value="Cell division ATP-binding protein FtsE"/>
    <property type="match status" value="1"/>
</dbReference>
<evidence type="ECO:0000256" key="7">
    <source>
        <dbReference type="ARBA" id="ARBA00022970"/>
    </source>
</evidence>
<keyword evidence="2" id="KW-0813">Transport</keyword>
<dbReference type="Gene3D" id="3.30.70.260">
    <property type="match status" value="1"/>
</dbReference>
<dbReference type="InterPro" id="IPR003593">
    <property type="entry name" value="AAA+_ATPase"/>
</dbReference>
<evidence type="ECO:0000256" key="5">
    <source>
        <dbReference type="ARBA" id="ARBA00022840"/>
    </source>
</evidence>
<dbReference type="InterPro" id="IPR041701">
    <property type="entry name" value="MetN_ABC"/>
</dbReference>
<sequence>MITLDHVSKTFTGKAGTVHALDDVSLQVNKSDVFGIIGFSGAGKSTLIRLVNQLESPDTGTVVVAGQDLTTLSTKQLRTSRRSIGMVFQQFNLLETKTVFRNIAMPLILAGASKAEIAKRVDEVLEIVELTDKRGANIRQLSGGQKQRVGIARALATHPDILLCDEATSALDPKTTESILALLKKINREMGVTILLITHQMQVIQRICNRVAVMEQGRIVEQGAVIDVFGQPQREITQDFVRTVINDQVPGPMAQLVQAEARHYRVERLRFIGKAVQQPIISTISKIEGLEVNVLGANVEELQETVLCLYLLQLIGPDHLIDQAEHIIDQAGVLRERVNSFG</sequence>
<organism evidence="12">
    <name type="scientific">Jonesiaceae bacterium BS-20</name>
    <dbReference type="NCBI Taxonomy" id="3120821"/>
    <lineage>
        <taxon>Bacteria</taxon>
        <taxon>Bacillati</taxon>
        <taxon>Actinomycetota</taxon>
        <taxon>Actinomycetes</taxon>
        <taxon>Micrococcales</taxon>
        <taxon>Jonesiaceae</taxon>
    </lineage>
</organism>
<dbReference type="InterPro" id="IPR018449">
    <property type="entry name" value="NIL_domain"/>
</dbReference>
<dbReference type="SMART" id="SM00930">
    <property type="entry name" value="NIL"/>
    <property type="match status" value="1"/>
</dbReference>
<dbReference type="InterPro" id="IPR045865">
    <property type="entry name" value="ACT-like_dom_sf"/>
</dbReference>
<dbReference type="CDD" id="cd03258">
    <property type="entry name" value="ABC_MetN_methionine_transporter"/>
    <property type="match status" value="1"/>
</dbReference>